<dbReference type="SUPFAM" id="SSF52540">
    <property type="entry name" value="P-loop containing nucleoside triphosphate hydrolases"/>
    <property type="match status" value="1"/>
</dbReference>
<feature type="region of interest" description="Disordered" evidence="6">
    <location>
        <begin position="487"/>
        <end position="615"/>
    </location>
</feature>
<evidence type="ECO:0000259" key="7">
    <source>
        <dbReference type="PROSITE" id="PS51721"/>
    </source>
</evidence>
<dbReference type="FunFam" id="1.10.1580.10:FF:000002">
    <property type="entry name" value="Guanine nucleotide-binding protein-like 3 (nucleolar)-like"/>
    <property type="match status" value="1"/>
</dbReference>
<comment type="subcellular location">
    <subcellularLocation>
        <location evidence="1">Nucleus</location>
        <location evidence="1">Nucleolus</location>
    </subcellularLocation>
</comment>
<dbReference type="InterPro" id="IPR027417">
    <property type="entry name" value="P-loop_NTPase"/>
</dbReference>
<dbReference type="FunFam" id="3.40.50.300:FF:000571">
    <property type="entry name" value="Guanine nucleotide-binding protein-like NSN1"/>
    <property type="match status" value="1"/>
</dbReference>
<dbReference type="InterPro" id="IPR023179">
    <property type="entry name" value="GTP-bd_ortho_bundle_sf"/>
</dbReference>
<feature type="compositionally biased region" description="Basic and acidic residues" evidence="6">
    <location>
        <begin position="78"/>
        <end position="88"/>
    </location>
</feature>
<keyword evidence="3" id="KW-0175">Coiled coil</keyword>
<evidence type="ECO:0000256" key="4">
    <source>
        <dbReference type="ARBA" id="ARBA00023134"/>
    </source>
</evidence>
<dbReference type="InterPro" id="IPR030378">
    <property type="entry name" value="G_CP_dom"/>
</dbReference>
<sequence>MVKKKGKSKRTTMKMKYKIEKKVKEHKRKVRKAERQAGPGPAARKAKEGTAIPSKWPFKEQLLQEIDRAKEAMAAQQEARKAQRQKEREKKKKPNQKKKTMADLVDDASKRTESFEKSAKKRKAEDGLQSEHMDPLGQQSRRAFLRELRKVVEHADVVLHVLDARDPLGSRARQVEEMVLKHASKRLVYVLNKVDLVPREAVADWLRYLRRQQPTVAFKCATQTEGGQHLAVRKGKAEDAPAEALKKSGSVGADTLLQLLKNYSRLEGGVKKSLSVGVVGYPNVGKSSLINSLKRQKSVGVSAVAGFTRNMQEVALDKHVRLLDSPGIVFDDSDAQEVLLRNCVDPDALADPLPAVQALLERTPAPALMQLYAIPAWDPADAPRSFLAHAARKKGKLLRGGVPDYAAAAKAVLKDWNSGKVPYYTPVPKELSSEGQVGDAQIVGAFSEEFSVENMMESDNKILDALEDAGQTSYVKIEARENTSQIFGAGDDMADDSEDDGPGSVGQVKRKVAINMNELEGKKTAGAKEDTESMEGIAVASSSVPKPFDGSSANELNPQINKNKKKALKAQKKKYKKAQKSKLDDSMEEEDEPYNFDKDFYQKKDEEDLSSDEDL</sequence>
<feature type="domain" description="CP-type G" evidence="7">
    <location>
        <begin position="145"/>
        <end position="331"/>
    </location>
</feature>
<dbReference type="PRINTS" id="PR00326">
    <property type="entry name" value="GTP1OBG"/>
</dbReference>
<keyword evidence="4" id="KW-0342">GTP-binding</keyword>
<dbReference type="GO" id="GO:0050793">
    <property type="term" value="P:regulation of developmental process"/>
    <property type="evidence" value="ECO:0007669"/>
    <property type="project" value="UniProtKB-ARBA"/>
</dbReference>
<dbReference type="InterPro" id="IPR014813">
    <property type="entry name" value="Gnl3_N_dom"/>
</dbReference>
<keyword evidence="5" id="KW-0539">Nucleus</keyword>
<evidence type="ECO:0000256" key="5">
    <source>
        <dbReference type="ARBA" id="ARBA00023242"/>
    </source>
</evidence>
<evidence type="ECO:0000256" key="3">
    <source>
        <dbReference type="ARBA" id="ARBA00023054"/>
    </source>
</evidence>
<gene>
    <name evidence="8" type="ORF">HAKA00212_LOCUS9408</name>
    <name evidence="9" type="ORF">HAKA00212_LOCUS9409</name>
    <name evidence="10" type="ORF">HAKA00212_LOCUS9410</name>
</gene>
<feature type="region of interest" description="Disordered" evidence="6">
    <location>
        <begin position="1"/>
        <end position="134"/>
    </location>
</feature>
<evidence type="ECO:0000256" key="6">
    <source>
        <dbReference type="SAM" id="MobiDB-lite"/>
    </source>
</evidence>
<dbReference type="GO" id="GO:0005730">
    <property type="term" value="C:nucleolus"/>
    <property type="evidence" value="ECO:0007669"/>
    <property type="project" value="UniProtKB-SubCell"/>
</dbReference>
<feature type="compositionally biased region" description="Basic and acidic residues" evidence="6">
    <location>
        <begin position="519"/>
        <end position="531"/>
    </location>
</feature>
<dbReference type="Pfam" id="PF01926">
    <property type="entry name" value="MMR_HSR1"/>
    <property type="match status" value="1"/>
</dbReference>
<dbReference type="AlphaFoldDB" id="A0A6V1PU42"/>
<evidence type="ECO:0000256" key="1">
    <source>
        <dbReference type="ARBA" id="ARBA00004604"/>
    </source>
</evidence>
<feature type="compositionally biased region" description="Basic residues" evidence="6">
    <location>
        <begin position="1"/>
        <end position="16"/>
    </location>
</feature>
<organism evidence="8">
    <name type="scientific">Heterosigma akashiwo</name>
    <name type="common">Chromophytic alga</name>
    <name type="synonym">Heterosigma carterae</name>
    <dbReference type="NCBI Taxonomy" id="2829"/>
    <lineage>
        <taxon>Eukaryota</taxon>
        <taxon>Sar</taxon>
        <taxon>Stramenopiles</taxon>
        <taxon>Ochrophyta</taxon>
        <taxon>Raphidophyceae</taxon>
        <taxon>Chattonellales</taxon>
        <taxon>Chattonellaceae</taxon>
        <taxon>Heterosigma</taxon>
    </lineage>
</organism>
<protein>
    <recommendedName>
        <fullName evidence="7">CP-type G domain-containing protein</fullName>
    </recommendedName>
</protein>
<dbReference type="EMBL" id="HBIU01020251">
    <property type="protein sequence ID" value="CAE0630713.1"/>
    <property type="molecule type" value="Transcribed_RNA"/>
</dbReference>
<dbReference type="InterPro" id="IPR050755">
    <property type="entry name" value="TRAFAC_YlqF/YawG_RiboMat"/>
</dbReference>
<dbReference type="InterPro" id="IPR006073">
    <property type="entry name" value="GTP-bd"/>
</dbReference>
<dbReference type="Pfam" id="PF08701">
    <property type="entry name" value="GN3L_Grn1"/>
    <property type="match status" value="1"/>
</dbReference>
<feature type="compositionally biased region" description="Polar residues" evidence="6">
    <location>
        <begin position="551"/>
        <end position="560"/>
    </location>
</feature>
<name>A0A6V1PU42_HETAK</name>
<evidence type="ECO:0000256" key="2">
    <source>
        <dbReference type="ARBA" id="ARBA00022741"/>
    </source>
</evidence>
<feature type="compositionally biased region" description="Basic residues" evidence="6">
    <location>
        <begin position="562"/>
        <end position="580"/>
    </location>
</feature>
<proteinExistence type="predicted"/>
<dbReference type="PANTHER" id="PTHR11089">
    <property type="entry name" value="GTP-BINDING PROTEIN-RELATED"/>
    <property type="match status" value="1"/>
</dbReference>
<evidence type="ECO:0000313" key="9">
    <source>
        <dbReference type="EMBL" id="CAE0630712.1"/>
    </source>
</evidence>
<dbReference type="EMBL" id="HBIU01020248">
    <property type="protein sequence ID" value="CAE0630711.1"/>
    <property type="molecule type" value="Transcribed_RNA"/>
</dbReference>
<feature type="compositionally biased region" description="Basic and acidic residues" evidence="6">
    <location>
        <begin position="107"/>
        <end position="134"/>
    </location>
</feature>
<accession>A0A6V1PU42</accession>
<feature type="compositionally biased region" description="Basic residues" evidence="6">
    <location>
        <begin position="89"/>
        <end position="99"/>
    </location>
</feature>
<dbReference type="PANTHER" id="PTHR11089:SF30">
    <property type="entry name" value="GUANINE NUCLEOTIDE-BINDING PROTEIN-LIKE 3 HOMOLOG"/>
    <property type="match status" value="1"/>
</dbReference>
<dbReference type="Gene3D" id="1.10.1580.10">
    <property type="match status" value="1"/>
</dbReference>
<dbReference type="CDD" id="cd04178">
    <property type="entry name" value="Nucleostemin_like"/>
    <property type="match status" value="1"/>
</dbReference>
<dbReference type="GO" id="GO:0005525">
    <property type="term" value="F:GTP binding"/>
    <property type="evidence" value="ECO:0007669"/>
    <property type="project" value="UniProtKB-KW"/>
</dbReference>
<dbReference type="EMBL" id="HBIU01020249">
    <property type="protein sequence ID" value="CAE0630712.1"/>
    <property type="molecule type" value="Transcribed_RNA"/>
</dbReference>
<dbReference type="Gene3D" id="3.40.50.300">
    <property type="entry name" value="P-loop containing nucleotide triphosphate hydrolases"/>
    <property type="match status" value="1"/>
</dbReference>
<reference evidence="8" key="1">
    <citation type="submission" date="2021-01" db="EMBL/GenBank/DDBJ databases">
        <authorList>
            <person name="Corre E."/>
            <person name="Pelletier E."/>
            <person name="Niang G."/>
            <person name="Scheremetjew M."/>
            <person name="Finn R."/>
            <person name="Kale V."/>
            <person name="Holt S."/>
            <person name="Cochrane G."/>
            <person name="Meng A."/>
            <person name="Brown T."/>
            <person name="Cohen L."/>
        </authorList>
    </citation>
    <scope>NUCLEOTIDE SEQUENCE</scope>
    <source>
        <strain evidence="8">CCMP3107</strain>
    </source>
</reference>
<evidence type="ECO:0000313" key="8">
    <source>
        <dbReference type="EMBL" id="CAE0630711.1"/>
    </source>
</evidence>
<feature type="compositionally biased region" description="Acidic residues" evidence="6">
    <location>
        <begin position="492"/>
        <end position="501"/>
    </location>
</feature>
<dbReference type="GO" id="GO:0051239">
    <property type="term" value="P:regulation of multicellular organismal process"/>
    <property type="evidence" value="ECO:0007669"/>
    <property type="project" value="UniProtKB-ARBA"/>
</dbReference>
<evidence type="ECO:0000313" key="10">
    <source>
        <dbReference type="EMBL" id="CAE0630713.1"/>
    </source>
</evidence>
<feature type="compositionally biased region" description="Basic and acidic residues" evidence="6">
    <location>
        <begin position="595"/>
        <end position="606"/>
    </location>
</feature>
<dbReference type="PROSITE" id="PS51721">
    <property type="entry name" value="G_CP"/>
    <property type="match status" value="1"/>
</dbReference>
<keyword evidence="2" id="KW-0547">Nucleotide-binding</keyword>